<dbReference type="AlphaFoldDB" id="A0AAP0Q415"/>
<reference evidence="4 5" key="1">
    <citation type="submission" date="2024-01" db="EMBL/GenBank/DDBJ databases">
        <title>Genome assemblies of Stephania.</title>
        <authorList>
            <person name="Yang L."/>
        </authorList>
    </citation>
    <scope>NUCLEOTIDE SEQUENCE [LARGE SCALE GENOMIC DNA]</scope>
    <source>
        <strain evidence="4">JXDWG</strain>
        <tissue evidence="4">Leaf</tissue>
    </source>
</reference>
<keyword evidence="5" id="KW-1185">Reference proteome</keyword>
<organism evidence="4 5">
    <name type="scientific">Stephania cephalantha</name>
    <dbReference type="NCBI Taxonomy" id="152367"/>
    <lineage>
        <taxon>Eukaryota</taxon>
        <taxon>Viridiplantae</taxon>
        <taxon>Streptophyta</taxon>
        <taxon>Embryophyta</taxon>
        <taxon>Tracheophyta</taxon>
        <taxon>Spermatophyta</taxon>
        <taxon>Magnoliopsida</taxon>
        <taxon>Ranunculales</taxon>
        <taxon>Menispermaceae</taxon>
        <taxon>Menispermoideae</taxon>
        <taxon>Cissampelideae</taxon>
        <taxon>Stephania</taxon>
    </lineage>
</organism>
<dbReference type="GO" id="GO:0000159">
    <property type="term" value="C:protein phosphatase type 2A complex"/>
    <property type="evidence" value="ECO:0007669"/>
    <property type="project" value="InterPro"/>
</dbReference>
<protein>
    <recommendedName>
        <fullName evidence="3">CWZF3/5/7 THD domain-containing protein</fullName>
    </recommendedName>
</protein>
<dbReference type="GO" id="GO:0019888">
    <property type="term" value="F:protein phosphatase regulator activity"/>
    <property type="evidence" value="ECO:0007669"/>
    <property type="project" value="InterPro"/>
</dbReference>
<evidence type="ECO:0000259" key="3">
    <source>
        <dbReference type="Pfam" id="PF24756"/>
    </source>
</evidence>
<evidence type="ECO:0000256" key="2">
    <source>
        <dbReference type="ARBA" id="ARBA00022737"/>
    </source>
</evidence>
<proteinExistence type="predicted"/>
<accession>A0AAP0Q415</accession>
<dbReference type="PANTHER" id="PTHR11871">
    <property type="entry name" value="PROTEIN PHOSPHATASE PP2A REGULATORY SUBUNIT B"/>
    <property type="match status" value="1"/>
</dbReference>
<gene>
    <name evidence="4" type="ORF">Scep_001731</name>
</gene>
<evidence type="ECO:0000313" key="4">
    <source>
        <dbReference type="EMBL" id="KAK9166540.1"/>
    </source>
</evidence>
<dbReference type="EMBL" id="JBBNAG010000001">
    <property type="protein sequence ID" value="KAK9166540.1"/>
    <property type="molecule type" value="Genomic_DNA"/>
</dbReference>
<feature type="domain" description="CWZF3/5/7 THD" evidence="3">
    <location>
        <begin position="100"/>
        <end position="152"/>
    </location>
</feature>
<dbReference type="InterPro" id="IPR056406">
    <property type="entry name" value="THD_CWZF3/5/7"/>
</dbReference>
<dbReference type="PRINTS" id="PR00600">
    <property type="entry name" value="PP2APR55"/>
</dbReference>
<name>A0AAP0Q415_9MAGN</name>
<comment type="caution">
    <text evidence="4">The sequence shown here is derived from an EMBL/GenBank/DDBJ whole genome shotgun (WGS) entry which is preliminary data.</text>
</comment>
<evidence type="ECO:0000313" key="5">
    <source>
        <dbReference type="Proteomes" id="UP001419268"/>
    </source>
</evidence>
<sequence>MDCLTSRHPEFHYKTEFQSHEPEFDYLKSLEIEKKINKIRWCQSANGSLFLLSTNDMTIKLWKVQEKNVKKICDVNIDTSNTSINGSVPSTSTYPKLRRMFVAHEYERCKELASAALAYKCMEMAYMRVIYAKHMSANRDRNELQSAFLMLPLGNWALGESPPPFSFLRSFVDEDANEKLAPYSALSGDESYSNRDLEKVAELIGFQRCMHSCLDVCPFLNASQPLLPDGCLSLPSLTEGGEEGLLASSGQ</sequence>
<keyword evidence="2" id="KW-0677">Repeat</keyword>
<dbReference type="Proteomes" id="UP001419268">
    <property type="component" value="Unassembled WGS sequence"/>
</dbReference>
<evidence type="ECO:0000256" key="1">
    <source>
        <dbReference type="ARBA" id="ARBA00022574"/>
    </source>
</evidence>
<dbReference type="InterPro" id="IPR000009">
    <property type="entry name" value="PP2A_PR55"/>
</dbReference>
<dbReference type="Pfam" id="PF24756">
    <property type="entry name" value="THD_CWZF3-5-7"/>
    <property type="match status" value="1"/>
</dbReference>
<keyword evidence="1" id="KW-0853">WD repeat</keyword>